<evidence type="ECO:0000256" key="2">
    <source>
        <dbReference type="ARBA" id="ARBA00022670"/>
    </source>
</evidence>
<dbReference type="eggNOG" id="KOG0045">
    <property type="taxonomic scope" value="Eukaryota"/>
</dbReference>
<dbReference type="GO" id="GO:0006508">
    <property type="term" value="P:proteolysis"/>
    <property type="evidence" value="ECO:0007669"/>
    <property type="project" value="UniProtKB-KW"/>
</dbReference>
<dbReference type="AlphaFoldDB" id="M2Z3X7"/>
<feature type="active site" evidence="5">
    <location>
        <position position="182"/>
    </location>
</feature>
<dbReference type="STRING" id="383855.M2Z3X7"/>
<dbReference type="InterPro" id="IPR038765">
    <property type="entry name" value="Papain-like_cys_pep_sf"/>
</dbReference>
<dbReference type="Gene3D" id="3.90.70.10">
    <property type="entry name" value="Cysteine proteinases"/>
    <property type="match status" value="1"/>
</dbReference>
<evidence type="ECO:0000256" key="3">
    <source>
        <dbReference type="ARBA" id="ARBA00022801"/>
    </source>
</evidence>
<dbReference type="SUPFAM" id="SSF54001">
    <property type="entry name" value="Cysteine proteinases"/>
    <property type="match status" value="1"/>
</dbReference>
<dbReference type="EMBL" id="KB446557">
    <property type="protein sequence ID" value="EME84520.1"/>
    <property type="molecule type" value="Genomic_DNA"/>
</dbReference>
<keyword evidence="2" id="KW-0645">Protease</keyword>
<evidence type="ECO:0000256" key="6">
    <source>
        <dbReference type="PROSITE-ProRule" id="PRU00239"/>
    </source>
</evidence>
<dbReference type="PROSITE" id="PS00139">
    <property type="entry name" value="THIOL_PROTEASE_CYS"/>
    <property type="match status" value="1"/>
</dbReference>
<evidence type="ECO:0000313" key="10">
    <source>
        <dbReference type="Proteomes" id="UP000016932"/>
    </source>
</evidence>
<dbReference type="InterPro" id="IPR000169">
    <property type="entry name" value="Pept_cys_AS"/>
</dbReference>
<evidence type="ECO:0000256" key="4">
    <source>
        <dbReference type="ARBA" id="ARBA00022807"/>
    </source>
</evidence>
<comment type="caution">
    <text evidence="6">Lacks conserved residue(s) required for the propagation of feature annotation.</text>
</comment>
<dbReference type="PANTHER" id="PTHR10183:SF379">
    <property type="entry name" value="CALPAIN-5"/>
    <property type="match status" value="1"/>
</dbReference>
<reference evidence="9 10" key="1">
    <citation type="journal article" date="2012" name="PLoS Pathog.">
        <title>Diverse lifestyles and strategies of plant pathogenesis encoded in the genomes of eighteen Dothideomycetes fungi.</title>
        <authorList>
            <person name="Ohm R.A."/>
            <person name="Feau N."/>
            <person name="Henrissat B."/>
            <person name="Schoch C.L."/>
            <person name="Horwitz B.A."/>
            <person name="Barry K.W."/>
            <person name="Condon B.J."/>
            <person name="Copeland A.C."/>
            <person name="Dhillon B."/>
            <person name="Glaser F."/>
            <person name="Hesse C.N."/>
            <person name="Kosti I."/>
            <person name="LaButti K."/>
            <person name="Lindquist E.A."/>
            <person name="Lucas S."/>
            <person name="Salamov A.A."/>
            <person name="Bradshaw R.E."/>
            <person name="Ciuffetti L."/>
            <person name="Hamelin R.C."/>
            <person name="Kema G.H.J."/>
            <person name="Lawrence C."/>
            <person name="Scott J.A."/>
            <person name="Spatafora J.W."/>
            <person name="Turgeon B.G."/>
            <person name="de Wit P.J.G.M."/>
            <person name="Zhong S."/>
            <person name="Goodwin S.B."/>
            <person name="Grigoriev I.V."/>
        </authorList>
    </citation>
    <scope>NUCLEOTIDE SEQUENCE [LARGE SCALE GENOMIC DNA]</scope>
    <source>
        <strain evidence="9 10">CIRAD86</strain>
    </source>
</reference>
<keyword evidence="10" id="KW-1185">Reference proteome</keyword>
<evidence type="ECO:0000313" key="9">
    <source>
        <dbReference type="EMBL" id="EME84520.1"/>
    </source>
</evidence>
<dbReference type="PANTHER" id="PTHR10183">
    <property type="entry name" value="CALPAIN"/>
    <property type="match status" value="1"/>
</dbReference>
<dbReference type="Proteomes" id="UP000016932">
    <property type="component" value="Unassembled WGS sequence"/>
</dbReference>
<dbReference type="VEuPathDB" id="FungiDB:MYCFIDRAFT_187499"/>
<dbReference type="GeneID" id="19334941"/>
<protein>
    <recommendedName>
        <fullName evidence="8">Calpain catalytic domain-containing protein</fullName>
    </recommendedName>
</protein>
<accession>M2Z3X7</accession>
<keyword evidence="3" id="KW-0378">Hydrolase</keyword>
<evidence type="ECO:0000259" key="8">
    <source>
        <dbReference type="PROSITE" id="PS50203"/>
    </source>
</evidence>
<evidence type="ECO:0000256" key="5">
    <source>
        <dbReference type="PIRSR" id="PIRSR622684-1"/>
    </source>
</evidence>
<evidence type="ECO:0000256" key="7">
    <source>
        <dbReference type="SAM" id="MobiDB-lite"/>
    </source>
</evidence>
<proteinExistence type="inferred from homology"/>
<comment type="similarity">
    <text evidence="1">Belongs to the peptidase C2 family.</text>
</comment>
<dbReference type="GO" id="GO:0004198">
    <property type="term" value="F:calcium-dependent cysteine-type endopeptidase activity"/>
    <property type="evidence" value="ECO:0007669"/>
    <property type="project" value="InterPro"/>
</dbReference>
<gene>
    <name evidence="9" type="ORF">MYCFIDRAFT_187499</name>
</gene>
<dbReference type="KEGG" id="pfj:MYCFIDRAFT_187499"/>
<dbReference type="PROSITE" id="PS50203">
    <property type="entry name" value="CALPAIN_CAT"/>
    <property type="match status" value="1"/>
</dbReference>
<dbReference type="InterPro" id="IPR001300">
    <property type="entry name" value="Peptidase_C2_calpain_cat"/>
</dbReference>
<name>M2Z3X7_PSEFD</name>
<dbReference type="HOGENOM" id="CLU_006072_3_3_1"/>
<dbReference type="Pfam" id="PF00648">
    <property type="entry name" value="Peptidase_C2"/>
    <property type="match status" value="2"/>
</dbReference>
<dbReference type="SMART" id="SM00230">
    <property type="entry name" value="CysPc"/>
    <property type="match status" value="1"/>
</dbReference>
<feature type="region of interest" description="Disordered" evidence="7">
    <location>
        <begin position="1"/>
        <end position="24"/>
    </location>
</feature>
<evidence type="ECO:0000256" key="1">
    <source>
        <dbReference type="ARBA" id="ARBA00007623"/>
    </source>
</evidence>
<dbReference type="OrthoDB" id="3635279at2759"/>
<dbReference type="RefSeq" id="XP_007925144.1">
    <property type="nucleotide sequence ID" value="XM_007926953.1"/>
</dbReference>
<feature type="domain" description="Calpain catalytic" evidence="8">
    <location>
        <begin position="170"/>
        <end position="398"/>
    </location>
</feature>
<organism evidence="9 10">
    <name type="scientific">Pseudocercospora fijiensis (strain CIRAD86)</name>
    <name type="common">Black leaf streak disease fungus</name>
    <name type="synonym">Mycosphaerella fijiensis</name>
    <dbReference type="NCBI Taxonomy" id="383855"/>
    <lineage>
        <taxon>Eukaryota</taxon>
        <taxon>Fungi</taxon>
        <taxon>Dikarya</taxon>
        <taxon>Ascomycota</taxon>
        <taxon>Pezizomycotina</taxon>
        <taxon>Dothideomycetes</taxon>
        <taxon>Dothideomycetidae</taxon>
        <taxon>Mycosphaerellales</taxon>
        <taxon>Mycosphaerellaceae</taxon>
        <taxon>Pseudocercospora</taxon>
    </lineage>
</organism>
<dbReference type="InterPro" id="IPR022684">
    <property type="entry name" value="Calpain_cysteine_protease"/>
</dbReference>
<keyword evidence="4" id="KW-0788">Thiol protease</keyword>
<sequence>MSSKIDTTTTIDQDSDTCSGSTTHAASSESYAAARRSCIEDVQAIAKNCMRNNERFTDPDFDLKNDFWNPKGSRNCLNGLFASVSRDDQRELAQWGDDNQFPVSDIVDGVHTVDCRRLPEKNIRIRAGTWTMDLKQDPDKQDNEPKSVHRISETFGSPIIATGCPEPLYTSTQMAQGQLGDCWFLSAVAALGNRNDLLQKVCVAWDLKLGIYGFCFYQHGAWTHVIVDDFLYLTAQDFHTANDKNDNLNCERCDSYRAENQSGSNALHFAKCQNASQIWLPLLEKAFAKLHGDFYALRGGMPDEGIEDLTGGVASRFDTLSISDHDRLWTHTVRLLRIRNPWGSSRRGLWHGPWARGSKEWTPFASLWLKRSADDGVFYMTFEDALKTFQTLHIARIFNETWSSCQAWTELSVSWIPQYNNVYFQLEVTCDTETVLSLQQNT</sequence>